<name>A0ACA9SD90_9GLOM</name>
<organism evidence="1 2">
    <name type="scientific">Racocetra persica</name>
    <dbReference type="NCBI Taxonomy" id="160502"/>
    <lineage>
        <taxon>Eukaryota</taxon>
        <taxon>Fungi</taxon>
        <taxon>Fungi incertae sedis</taxon>
        <taxon>Mucoromycota</taxon>
        <taxon>Glomeromycotina</taxon>
        <taxon>Glomeromycetes</taxon>
        <taxon>Diversisporales</taxon>
        <taxon>Gigasporaceae</taxon>
        <taxon>Racocetra</taxon>
    </lineage>
</organism>
<evidence type="ECO:0000313" key="2">
    <source>
        <dbReference type="Proteomes" id="UP000789920"/>
    </source>
</evidence>
<reference evidence="1" key="1">
    <citation type="submission" date="2021-06" db="EMBL/GenBank/DDBJ databases">
        <authorList>
            <person name="Kallberg Y."/>
            <person name="Tangrot J."/>
            <person name="Rosling A."/>
        </authorList>
    </citation>
    <scope>NUCLEOTIDE SEQUENCE</scope>
    <source>
        <strain evidence="1">MA461A</strain>
    </source>
</reference>
<gene>
    <name evidence="1" type="ORF">RPERSI_LOCUS29754</name>
</gene>
<protein>
    <submittedName>
        <fullName evidence="1">19214_t:CDS:1</fullName>
    </submittedName>
</protein>
<comment type="caution">
    <text evidence="1">The sequence shown here is derived from an EMBL/GenBank/DDBJ whole genome shotgun (WGS) entry which is preliminary data.</text>
</comment>
<keyword evidence="2" id="KW-1185">Reference proteome</keyword>
<evidence type="ECO:0000313" key="1">
    <source>
        <dbReference type="EMBL" id="CAG8835975.1"/>
    </source>
</evidence>
<dbReference type="Proteomes" id="UP000789920">
    <property type="component" value="Unassembled WGS sequence"/>
</dbReference>
<dbReference type="EMBL" id="CAJVQC010113325">
    <property type="protein sequence ID" value="CAG8835975.1"/>
    <property type="molecule type" value="Genomic_DNA"/>
</dbReference>
<feature type="non-terminal residue" evidence="1">
    <location>
        <position position="1"/>
    </location>
</feature>
<sequence length="59" mass="6913">DRKVVQTDIYGKWSRYILSEVLPSLHVKLLGEIARINYEHFKNSNIKSENFVSCTAKSW</sequence>
<accession>A0ACA9SD90</accession>
<proteinExistence type="predicted"/>